<protein>
    <submittedName>
        <fullName evidence="4">Acyl-ACP thioesterase</fullName>
    </submittedName>
</protein>
<dbReference type="Gene3D" id="3.10.129.10">
    <property type="entry name" value="Hotdog Thioesterase"/>
    <property type="match status" value="1"/>
</dbReference>
<dbReference type="InterPro" id="IPR029069">
    <property type="entry name" value="HotDog_dom_sf"/>
</dbReference>
<dbReference type="SUPFAM" id="SSF54637">
    <property type="entry name" value="Thioesterase/thiol ester dehydrase-isomerase"/>
    <property type="match status" value="2"/>
</dbReference>
<dbReference type="Pfam" id="PF20791">
    <property type="entry name" value="Acyl-ACP_TE_C"/>
    <property type="match status" value="1"/>
</dbReference>
<dbReference type="Pfam" id="PF01643">
    <property type="entry name" value="Acyl-ACP_TE"/>
    <property type="match status" value="1"/>
</dbReference>
<gene>
    <name evidence="4" type="ORF">MPOR_11490</name>
</gene>
<dbReference type="PANTHER" id="PTHR31793:SF24">
    <property type="entry name" value="LONG-CHAIN ACYL-COA THIOESTERASE FADM"/>
    <property type="match status" value="1"/>
</dbReference>
<reference evidence="4 5" key="1">
    <citation type="journal article" date="2019" name="Emerg. Microbes Infect.">
        <title>Comprehensive subspecies identification of 175 nontuberculous mycobacteria species based on 7547 genomic profiles.</title>
        <authorList>
            <person name="Matsumoto Y."/>
            <person name="Kinjo T."/>
            <person name="Motooka D."/>
            <person name="Nabeya D."/>
            <person name="Jung N."/>
            <person name="Uechi K."/>
            <person name="Horii T."/>
            <person name="Iida T."/>
            <person name="Fujita J."/>
            <person name="Nakamura S."/>
        </authorList>
    </citation>
    <scope>NUCLEOTIDE SEQUENCE [LARGE SCALE GENOMIC DNA]</scope>
    <source>
        <strain evidence="4 5">JCM 12603</strain>
    </source>
</reference>
<feature type="region of interest" description="Disordered" evidence="1">
    <location>
        <begin position="1"/>
        <end position="35"/>
    </location>
</feature>
<organism evidence="4 5">
    <name type="scientific">Mycolicibacterium poriferae</name>
    <dbReference type="NCBI Taxonomy" id="39694"/>
    <lineage>
        <taxon>Bacteria</taxon>
        <taxon>Bacillati</taxon>
        <taxon>Actinomycetota</taxon>
        <taxon>Actinomycetes</taxon>
        <taxon>Mycobacteriales</taxon>
        <taxon>Mycobacteriaceae</taxon>
        <taxon>Mycolicibacterium</taxon>
    </lineage>
</organism>
<accession>A0A6N4V7Q3</accession>
<evidence type="ECO:0000313" key="4">
    <source>
        <dbReference type="EMBL" id="BBX50123.1"/>
    </source>
</evidence>
<dbReference type="InterPro" id="IPR050563">
    <property type="entry name" value="4-hydroxybenzoyl-CoA_TE"/>
</dbReference>
<dbReference type="EMBL" id="AP022570">
    <property type="protein sequence ID" value="BBX50123.1"/>
    <property type="molecule type" value="Genomic_DNA"/>
</dbReference>
<dbReference type="CDD" id="cd00586">
    <property type="entry name" value="4HBT"/>
    <property type="match status" value="1"/>
</dbReference>
<dbReference type="Proteomes" id="UP000466785">
    <property type="component" value="Chromosome"/>
</dbReference>
<proteinExistence type="predicted"/>
<dbReference type="PANTHER" id="PTHR31793">
    <property type="entry name" value="4-HYDROXYBENZOYL-COA THIOESTERASE FAMILY MEMBER"/>
    <property type="match status" value="1"/>
</dbReference>
<dbReference type="InterPro" id="IPR002864">
    <property type="entry name" value="Acyl-ACP_thioesterase_NHD"/>
</dbReference>
<evidence type="ECO:0000259" key="3">
    <source>
        <dbReference type="Pfam" id="PF20791"/>
    </source>
</evidence>
<dbReference type="AlphaFoldDB" id="A0A6N4V7Q3"/>
<evidence type="ECO:0000313" key="5">
    <source>
        <dbReference type="Proteomes" id="UP000466785"/>
    </source>
</evidence>
<dbReference type="KEGG" id="mpof:MPOR_11490"/>
<dbReference type="GO" id="GO:0006633">
    <property type="term" value="P:fatty acid biosynthetic process"/>
    <property type="evidence" value="ECO:0007669"/>
    <property type="project" value="InterPro"/>
</dbReference>
<feature type="domain" description="Acyl-ACP thioesterase N-terminal hotdog" evidence="2">
    <location>
        <begin position="50"/>
        <end position="171"/>
    </location>
</feature>
<feature type="domain" description="Acyl-ACP thioesterase-like C-terminal" evidence="3">
    <location>
        <begin position="192"/>
        <end position="296"/>
    </location>
</feature>
<sequence length="298" mass="33497">MLANGRGMAVSGSVSTTGDSAVPSAPTGPSSKPAAGLAKVMMPVPDPHPDVFDQNWPLRVADIDRTGRLRFDAATRHIQDVGQDHLRQLGFEETHPLWIVRRTMIDLIRPIEFQDTLRLRRWCSGTSNRWCEMRVRIDGRRGGLMESEAFWININRETQGPARIADDFIEGLRRTTTETRLRWKAYLRAGSREDASEIREYPVRVADIDLFDHMNNSVYWSVIEDHLFGAPELLRGPIRVAIEHDAPVALGDKLEILTHVYPPGSTDQFGPELTDRTVTTLTYAVGDETKAIASIFPL</sequence>
<evidence type="ECO:0000256" key="1">
    <source>
        <dbReference type="SAM" id="MobiDB-lite"/>
    </source>
</evidence>
<name>A0A6N4V7Q3_9MYCO</name>
<keyword evidence="5" id="KW-1185">Reference proteome</keyword>
<evidence type="ECO:0000259" key="2">
    <source>
        <dbReference type="Pfam" id="PF01643"/>
    </source>
</evidence>
<dbReference type="GO" id="GO:0047617">
    <property type="term" value="F:fatty acyl-CoA hydrolase activity"/>
    <property type="evidence" value="ECO:0007669"/>
    <property type="project" value="TreeGrafter"/>
</dbReference>
<dbReference type="InterPro" id="IPR049427">
    <property type="entry name" value="Acyl-ACP_TE_C"/>
</dbReference>